<dbReference type="PIRSF" id="PIRSF000166">
    <property type="entry name" value="Coproporphyri_ox"/>
    <property type="match status" value="1"/>
</dbReference>
<dbReference type="Pfam" id="PF01218">
    <property type="entry name" value="Coprogen_oxidas"/>
    <property type="match status" value="1"/>
</dbReference>
<evidence type="ECO:0000256" key="7">
    <source>
        <dbReference type="ARBA" id="ARBA00023244"/>
    </source>
</evidence>
<keyword evidence="6" id="KW-0350">Heme biosynthesis</keyword>
<comment type="subunit">
    <text evidence="3">Homodimer.</text>
</comment>
<dbReference type="GO" id="GO:0006782">
    <property type="term" value="P:protoporphyrinogen IX biosynthetic process"/>
    <property type="evidence" value="ECO:0007669"/>
    <property type="project" value="TreeGrafter"/>
</dbReference>
<dbReference type="GO" id="GO:0005737">
    <property type="term" value="C:cytoplasm"/>
    <property type="evidence" value="ECO:0007669"/>
    <property type="project" value="TreeGrafter"/>
</dbReference>
<evidence type="ECO:0000256" key="6">
    <source>
        <dbReference type="ARBA" id="ARBA00023133"/>
    </source>
</evidence>
<proteinExistence type="inferred from homology"/>
<evidence type="ECO:0000313" key="9">
    <source>
        <dbReference type="Proteomes" id="UP000315498"/>
    </source>
</evidence>
<sequence>MINELEQKFKDIQSFVKTSFEELEPLKDSITIQDSWKRPEGGGGITNVMTEGDFFDNCAINFSSIFGKELPNAALAKSLNKEAKHGYRAMGISVISHPKNPHIPTSHMNVRLFAILDKNKEISDWWIGGGYDLTPFIPYKEDIIEWHNSAKQLLGQYGPNFYKDFSENCNNYFNIPHRNERRGVGGIFFDDLKNFSSIHEGLSFLKEIAATYSKSYINIANKRKEMSYDESQKEFQLIRRGRYVEFNLLYDRGTLFGLQSKGRIESILASLPASVRWSYKKSKEYKSNEEKLLEVINRDWNV</sequence>
<reference evidence="8 9" key="1">
    <citation type="submission" date="2019-02" db="EMBL/GenBank/DDBJ databases">
        <title>Prokaryotic population dynamics and viral predation in marine succession experiment using metagenomics: the confinement effect.</title>
        <authorList>
            <person name="Haro-Moreno J.M."/>
            <person name="Rodriguez-Valera F."/>
            <person name="Lopez-Perez M."/>
        </authorList>
    </citation>
    <scope>NUCLEOTIDE SEQUENCE [LARGE SCALE GENOMIC DNA]</scope>
    <source>
        <strain evidence="8">MED-G161</strain>
    </source>
</reference>
<protein>
    <recommendedName>
        <fullName evidence="4">coproporphyrinogen oxidase</fullName>
        <ecNumber evidence="4">1.3.3.3</ecNumber>
    </recommendedName>
</protein>
<comment type="pathway">
    <text evidence="1">Porphyrin-containing compound metabolism; protoporphyrin-IX biosynthesis; protoporphyrinogen-IX from coproporphyrinogen-III (O2 route): step 1/1.</text>
</comment>
<keyword evidence="7" id="KW-0627">Porphyrin biosynthesis</keyword>
<dbReference type="PRINTS" id="PR00073">
    <property type="entry name" value="COPRGNOXDASE"/>
</dbReference>
<dbReference type="GO" id="GO:0004109">
    <property type="term" value="F:coproporphyrinogen oxidase activity"/>
    <property type="evidence" value="ECO:0007669"/>
    <property type="project" value="UniProtKB-EC"/>
</dbReference>
<dbReference type="Gene3D" id="3.40.1500.10">
    <property type="entry name" value="Coproporphyrinogen III oxidase, aerobic"/>
    <property type="match status" value="1"/>
</dbReference>
<dbReference type="PANTHER" id="PTHR10755:SF0">
    <property type="entry name" value="OXYGEN-DEPENDENT COPROPORPHYRINOGEN-III OXIDASE, MITOCHONDRIAL"/>
    <property type="match status" value="1"/>
</dbReference>
<dbReference type="NCBIfam" id="NF003727">
    <property type="entry name" value="PRK05330.1"/>
    <property type="match status" value="1"/>
</dbReference>
<evidence type="ECO:0000256" key="2">
    <source>
        <dbReference type="ARBA" id="ARBA00010644"/>
    </source>
</evidence>
<dbReference type="SUPFAM" id="SSF102886">
    <property type="entry name" value="Coproporphyrinogen III oxidase"/>
    <property type="match status" value="1"/>
</dbReference>
<gene>
    <name evidence="8" type="ORF">EVA94_01865</name>
</gene>
<comment type="caution">
    <text evidence="8">The sequence shown here is derived from an EMBL/GenBank/DDBJ whole genome shotgun (WGS) entry which is preliminary data.</text>
</comment>
<dbReference type="AlphaFoldDB" id="A0A520MV70"/>
<dbReference type="EC" id="1.3.3.3" evidence="4"/>
<dbReference type="Proteomes" id="UP000315498">
    <property type="component" value="Unassembled WGS sequence"/>
</dbReference>
<comment type="similarity">
    <text evidence="2">Belongs to the aerobic coproporphyrinogen-III oxidase family.</text>
</comment>
<organism evidence="8 9">
    <name type="scientific">SAR86 cluster bacterium</name>
    <dbReference type="NCBI Taxonomy" id="2030880"/>
    <lineage>
        <taxon>Bacteria</taxon>
        <taxon>Pseudomonadati</taxon>
        <taxon>Pseudomonadota</taxon>
        <taxon>Gammaproteobacteria</taxon>
        <taxon>SAR86 cluster</taxon>
    </lineage>
</organism>
<name>A0A520MV70_9GAMM</name>
<dbReference type="EMBL" id="SHBG01000012">
    <property type="protein sequence ID" value="RZO25076.1"/>
    <property type="molecule type" value="Genomic_DNA"/>
</dbReference>
<dbReference type="InterPro" id="IPR001260">
    <property type="entry name" value="Coprogen_oxidase_aer"/>
</dbReference>
<evidence type="ECO:0000256" key="3">
    <source>
        <dbReference type="ARBA" id="ARBA00011738"/>
    </source>
</evidence>
<evidence type="ECO:0000313" key="8">
    <source>
        <dbReference type="EMBL" id="RZO25076.1"/>
    </source>
</evidence>
<accession>A0A520MV70</accession>
<dbReference type="InterPro" id="IPR036406">
    <property type="entry name" value="Coprogen_oxidase_aer_sf"/>
</dbReference>
<dbReference type="PANTHER" id="PTHR10755">
    <property type="entry name" value="COPROPORPHYRINOGEN III OXIDASE, MITOCHONDRIAL"/>
    <property type="match status" value="1"/>
</dbReference>
<keyword evidence="5 8" id="KW-0560">Oxidoreductase</keyword>
<evidence type="ECO:0000256" key="4">
    <source>
        <dbReference type="ARBA" id="ARBA00012869"/>
    </source>
</evidence>
<evidence type="ECO:0000256" key="1">
    <source>
        <dbReference type="ARBA" id="ARBA00005168"/>
    </source>
</evidence>
<evidence type="ECO:0000256" key="5">
    <source>
        <dbReference type="ARBA" id="ARBA00023002"/>
    </source>
</evidence>